<keyword evidence="1" id="KW-1133">Transmembrane helix</keyword>
<feature type="transmembrane region" description="Helical" evidence="1">
    <location>
        <begin position="214"/>
        <end position="236"/>
    </location>
</feature>
<accession>A0A067P4A8</accession>
<dbReference type="InParanoid" id="A0A067P4A8"/>
<feature type="transmembrane region" description="Helical" evidence="1">
    <location>
        <begin position="72"/>
        <end position="92"/>
    </location>
</feature>
<dbReference type="OrthoDB" id="419711at2759"/>
<keyword evidence="3" id="KW-1185">Reference proteome</keyword>
<evidence type="ECO:0000313" key="3">
    <source>
        <dbReference type="Proteomes" id="UP000027265"/>
    </source>
</evidence>
<gene>
    <name evidence="2" type="ORF">JAAARDRAFT_42703</name>
</gene>
<proteinExistence type="predicted"/>
<sequence>MVAVYALLGVSSTFDNDQALVTSPLFSPLTLGFIRLALAVYTFTTCVVVVTWEGVNAHSTRNFGYFSYFTDLSYIGLCAYFWASSVQTLAFASRREKSYPLQGWPRVFQFLHVLLYSTVTTFPIIVTVVYWVLLSSNSFATRYTTWSNISQHAFNTVFALFEILLTYGGPNPWSHLPFLVIILALYLGVAYITHATQGFYTYDFLNPEKEGAVLAGYIVGIAVGEIIVFTLTRYLMVFRNWLAARLGKGRIQQRRASIKSEDWEEVERPGSRSMSL</sequence>
<evidence type="ECO:0000256" key="1">
    <source>
        <dbReference type="SAM" id="Phobius"/>
    </source>
</evidence>
<dbReference type="PANTHER" id="PTHR12242">
    <property type="entry name" value="OS02G0130600 PROTEIN-RELATED"/>
    <property type="match status" value="1"/>
</dbReference>
<protein>
    <recommendedName>
        <fullName evidence="4">FAR-17a/AIG1-like protein</fullName>
    </recommendedName>
</protein>
<evidence type="ECO:0000313" key="2">
    <source>
        <dbReference type="EMBL" id="KDQ49594.1"/>
    </source>
</evidence>
<dbReference type="HOGENOM" id="CLU_062880_0_0_1"/>
<dbReference type="PANTHER" id="PTHR12242:SF1">
    <property type="entry name" value="MYND-TYPE DOMAIN-CONTAINING PROTEIN"/>
    <property type="match status" value="1"/>
</dbReference>
<keyword evidence="1" id="KW-0472">Membrane</keyword>
<organism evidence="2 3">
    <name type="scientific">Jaapia argillacea MUCL 33604</name>
    <dbReference type="NCBI Taxonomy" id="933084"/>
    <lineage>
        <taxon>Eukaryota</taxon>
        <taxon>Fungi</taxon>
        <taxon>Dikarya</taxon>
        <taxon>Basidiomycota</taxon>
        <taxon>Agaricomycotina</taxon>
        <taxon>Agaricomycetes</taxon>
        <taxon>Agaricomycetidae</taxon>
        <taxon>Jaapiales</taxon>
        <taxon>Jaapiaceae</taxon>
        <taxon>Jaapia</taxon>
    </lineage>
</organism>
<name>A0A067P4A8_9AGAM</name>
<dbReference type="EMBL" id="KL197779">
    <property type="protein sequence ID" value="KDQ49594.1"/>
    <property type="molecule type" value="Genomic_DNA"/>
</dbReference>
<reference evidence="3" key="1">
    <citation type="journal article" date="2014" name="Proc. Natl. Acad. Sci. U.S.A.">
        <title>Extensive sampling of basidiomycete genomes demonstrates inadequacy of the white-rot/brown-rot paradigm for wood decay fungi.</title>
        <authorList>
            <person name="Riley R."/>
            <person name="Salamov A.A."/>
            <person name="Brown D.W."/>
            <person name="Nagy L.G."/>
            <person name="Floudas D."/>
            <person name="Held B.W."/>
            <person name="Levasseur A."/>
            <person name="Lombard V."/>
            <person name="Morin E."/>
            <person name="Otillar R."/>
            <person name="Lindquist E.A."/>
            <person name="Sun H."/>
            <person name="LaButti K.M."/>
            <person name="Schmutz J."/>
            <person name="Jabbour D."/>
            <person name="Luo H."/>
            <person name="Baker S.E."/>
            <person name="Pisabarro A.G."/>
            <person name="Walton J.D."/>
            <person name="Blanchette R.A."/>
            <person name="Henrissat B."/>
            <person name="Martin F."/>
            <person name="Cullen D."/>
            <person name="Hibbett D.S."/>
            <person name="Grigoriev I.V."/>
        </authorList>
    </citation>
    <scope>NUCLEOTIDE SEQUENCE [LARGE SCALE GENOMIC DNA]</scope>
    <source>
        <strain evidence="3">MUCL 33604</strain>
    </source>
</reference>
<dbReference type="GO" id="GO:0016020">
    <property type="term" value="C:membrane"/>
    <property type="evidence" value="ECO:0007669"/>
    <property type="project" value="TreeGrafter"/>
</dbReference>
<feature type="transmembrane region" description="Helical" evidence="1">
    <location>
        <begin position="176"/>
        <end position="194"/>
    </location>
</feature>
<feature type="transmembrane region" description="Helical" evidence="1">
    <location>
        <begin position="33"/>
        <end position="52"/>
    </location>
</feature>
<feature type="transmembrane region" description="Helical" evidence="1">
    <location>
        <begin position="113"/>
        <end position="133"/>
    </location>
</feature>
<keyword evidence="1" id="KW-0812">Transmembrane</keyword>
<dbReference type="AlphaFoldDB" id="A0A067P4A8"/>
<dbReference type="STRING" id="933084.A0A067P4A8"/>
<dbReference type="Proteomes" id="UP000027265">
    <property type="component" value="Unassembled WGS sequence"/>
</dbReference>
<evidence type="ECO:0008006" key="4">
    <source>
        <dbReference type="Google" id="ProtNLM"/>
    </source>
</evidence>